<keyword evidence="1" id="KW-0472">Membrane</keyword>
<organism evidence="2 3">
    <name type="scientific">Phomopsis amygdali</name>
    <name type="common">Fusicoccum amygdali</name>
    <dbReference type="NCBI Taxonomy" id="1214568"/>
    <lineage>
        <taxon>Eukaryota</taxon>
        <taxon>Fungi</taxon>
        <taxon>Dikarya</taxon>
        <taxon>Ascomycota</taxon>
        <taxon>Pezizomycotina</taxon>
        <taxon>Sordariomycetes</taxon>
        <taxon>Sordariomycetidae</taxon>
        <taxon>Diaporthales</taxon>
        <taxon>Diaporthaceae</taxon>
        <taxon>Diaporthe</taxon>
    </lineage>
</organism>
<evidence type="ECO:0000256" key="1">
    <source>
        <dbReference type="SAM" id="Phobius"/>
    </source>
</evidence>
<protein>
    <submittedName>
        <fullName evidence="2">Uncharacterized protein</fullName>
    </submittedName>
</protein>
<sequence length="521" mass="59845">MPVKVYHSLPRDLHAVQPKLSPYISLNQTPGEKCKTPRKPDYYTGAPWRLLLDDSILFLRNFSYLKNIVLPLWNDSGRKFSSGHLDELFPSLGNIHDITFHAILIVAQSAFILSLPFLAALPFPLLFGYIGVFIVVNQLACWRLNGYMPGGVLESTYFPESKNWEPHPDEQWVFLNGVAVGKHWLQGNIDRLSLTFHRRVLGVHNKTSGIIFDVIQCLLERCLYFGTSDTRSCFAIISDLLRIKDKKVILILHSQGGLEGSIILDWLMNQHSQEAMQRLEIYTFGNAANHFNDPRTSEDEESAPGGFDKRAVGHIEHYANSDDFVARWGVIHFKEKTAFEKREYDFTTQATVYSRDTDHANLIRQYVKIRHDDSVEQTWNSYHGNLFKRNGSGHQLNQHYLDNIFPLDQDMNGVEVTKNGAPLPGTFMDTEVDVINDPKEMDRRRGKRKGHKDHSHENGFNDVVSQKKVFQLSRLWSYTNGRHPEDRTEVDLPIKNSSFEGRVKSYFQEDKNNIRVGVEAI</sequence>
<evidence type="ECO:0000313" key="2">
    <source>
        <dbReference type="EMBL" id="KAK2609821.1"/>
    </source>
</evidence>
<dbReference type="PANTHER" id="PTHR42044">
    <property type="entry name" value="DUF676 DOMAIN-CONTAINING PROTEIN-RELATED"/>
    <property type="match status" value="1"/>
</dbReference>
<keyword evidence="3" id="KW-1185">Reference proteome</keyword>
<dbReference type="EMBL" id="JAUJFL010000002">
    <property type="protein sequence ID" value="KAK2609821.1"/>
    <property type="molecule type" value="Genomic_DNA"/>
</dbReference>
<gene>
    <name evidence="2" type="ORF">N8I77_003300</name>
</gene>
<keyword evidence="1" id="KW-1133">Transmembrane helix</keyword>
<feature type="transmembrane region" description="Helical" evidence="1">
    <location>
        <begin position="98"/>
        <end position="119"/>
    </location>
</feature>
<keyword evidence="1" id="KW-0812">Transmembrane</keyword>
<reference evidence="2" key="1">
    <citation type="submission" date="2023-06" db="EMBL/GenBank/DDBJ databases">
        <authorList>
            <person name="Noh H."/>
        </authorList>
    </citation>
    <scope>NUCLEOTIDE SEQUENCE</scope>
    <source>
        <strain evidence="2">DUCC20226</strain>
    </source>
</reference>
<dbReference type="PANTHER" id="PTHR42044:SF2">
    <property type="entry name" value="DUF676 DOMAIN-CONTAINING PROTEIN"/>
    <property type="match status" value="1"/>
</dbReference>
<comment type="caution">
    <text evidence="2">The sequence shown here is derived from an EMBL/GenBank/DDBJ whole genome shotgun (WGS) entry which is preliminary data.</text>
</comment>
<name>A0AAD9W7I8_PHOAM</name>
<feature type="transmembrane region" description="Helical" evidence="1">
    <location>
        <begin position="125"/>
        <end position="144"/>
    </location>
</feature>
<dbReference type="AlphaFoldDB" id="A0AAD9W7I8"/>
<dbReference type="Proteomes" id="UP001265746">
    <property type="component" value="Unassembled WGS sequence"/>
</dbReference>
<evidence type="ECO:0000313" key="3">
    <source>
        <dbReference type="Proteomes" id="UP001265746"/>
    </source>
</evidence>
<proteinExistence type="predicted"/>
<accession>A0AAD9W7I8</accession>